<organism evidence="3 4">
    <name type="scientific">Rhododendron griersonianum</name>
    <dbReference type="NCBI Taxonomy" id="479676"/>
    <lineage>
        <taxon>Eukaryota</taxon>
        <taxon>Viridiplantae</taxon>
        <taxon>Streptophyta</taxon>
        <taxon>Embryophyta</taxon>
        <taxon>Tracheophyta</taxon>
        <taxon>Spermatophyta</taxon>
        <taxon>Magnoliopsida</taxon>
        <taxon>eudicotyledons</taxon>
        <taxon>Gunneridae</taxon>
        <taxon>Pentapetalae</taxon>
        <taxon>asterids</taxon>
        <taxon>Ericales</taxon>
        <taxon>Ericaceae</taxon>
        <taxon>Ericoideae</taxon>
        <taxon>Rhodoreae</taxon>
        <taxon>Rhododendron</taxon>
    </lineage>
</organism>
<feature type="compositionally biased region" description="Low complexity" evidence="1">
    <location>
        <begin position="285"/>
        <end position="296"/>
    </location>
</feature>
<comment type="caution">
    <text evidence="3">The sequence shown here is derived from an EMBL/GenBank/DDBJ whole genome shotgun (WGS) entry which is preliminary data.</text>
</comment>
<evidence type="ECO:0000256" key="2">
    <source>
        <dbReference type="SAM" id="SignalP"/>
    </source>
</evidence>
<protein>
    <submittedName>
        <fullName evidence="3">Uncharacterized protein</fullName>
    </submittedName>
</protein>
<accession>A0AAV6I339</accession>
<evidence type="ECO:0000313" key="4">
    <source>
        <dbReference type="Proteomes" id="UP000823749"/>
    </source>
</evidence>
<dbReference type="Proteomes" id="UP000823749">
    <property type="component" value="Chromosome 12"/>
</dbReference>
<feature type="region of interest" description="Disordered" evidence="1">
    <location>
        <begin position="281"/>
        <end position="301"/>
    </location>
</feature>
<proteinExistence type="predicted"/>
<evidence type="ECO:0000313" key="3">
    <source>
        <dbReference type="EMBL" id="KAG5521534.1"/>
    </source>
</evidence>
<sequence>MWSTGGSKKLPAPSSSLVLLLMMLSVSHFWAFSHCRVGAIRVFSPSKETDQAQTMKPNKNQDIFQKYFNRSASDLNTSSRNSTHRDFQESKRTCKYDDIIIALRREISICNLPKFLESVSVENFGLAVKVSVGNSHLAEGSRSLDDILGVQRPTNDHSGLGYHVASPSQEKGSKVSQDKIKDVMSGNPLYRTNELKIQLPVDGFKEFHNFGNVIRSHFSFTTLNATKASESSKADNDASSIGDASSNSTLEDADLDGNSEMTLLDLYSGCGASMQTFESSKVDSDASSLSDDSSNSALEDANVDENFEMTLLDLYSRCEA</sequence>
<feature type="signal peptide" evidence="2">
    <location>
        <begin position="1"/>
        <end position="31"/>
    </location>
</feature>
<dbReference type="EMBL" id="JACTNZ010000012">
    <property type="protein sequence ID" value="KAG5521534.1"/>
    <property type="molecule type" value="Genomic_DNA"/>
</dbReference>
<gene>
    <name evidence="3" type="ORF">RHGRI_033936</name>
</gene>
<reference evidence="3" key="1">
    <citation type="submission" date="2020-08" db="EMBL/GenBank/DDBJ databases">
        <title>Plant Genome Project.</title>
        <authorList>
            <person name="Zhang R.-G."/>
        </authorList>
    </citation>
    <scope>NUCLEOTIDE SEQUENCE</scope>
    <source>
        <strain evidence="3">WSP0</strain>
        <tissue evidence="3">Leaf</tissue>
    </source>
</reference>
<feature type="chain" id="PRO_5044023178" evidence="2">
    <location>
        <begin position="32"/>
        <end position="320"/>
    </location>
</feature>
<feature type="region of interest" description="Disordered" evidence="1">
    <location>
        <begin position="229"/>
        <end position="255"/>
    </location>
</feature>
<dbReference type="AlphaFoldDB" id="A0AAV6I339"/>
<evidence type="ECO:0000256" key="1">
    <source>
        <dbReference type="SAM" id="MobiDB-lite"/>
    </source>
</evidence>
<keyword evidence="2" id="KW-0732">Signal</keyword>
<keyword evidence="4" id="KW-1185">Reference proteome</keyword>
<feature type="compositionally biased region" description="Polar residues" evidence="1">
    <location>
        <begin position="237"/>
        <end position="250"/>
    </location>
</feature>
<name>A0AAV6I339_9ERIC</name>